<organism evidence="2 3">
    <name type="scientific">Zeimonas arvi</name>
    <dbReference type="NCBI Taxonomy" id="2498847"/>
    <lineage>
        <taxon>Bacteria</taxon>
        <taxon>Pseudomonadati</taxon>
        <taxon>Pseudomonadota</taxon>
        <taxon>Betaproteobacteria</taxon>
        <taxon>Burkholderiales</taxon>
        <taxon>Burkholderiaceae</taxon>
        <taxon>Zeimonas</taxon>
    </lineage>
</organism>
<feature type="domain" description="DUF6575" evidence="1">
    <location>
        <begin position="10"/>
        <end position="89"/>
    </location>
</feature>
<dbReference type="InterPro" id="IPR046482">
    <property type="entry name" value="DUF6575"/>
</dbReference>
<sequence length="387" mass="43176">MNETHFLLRLLPQLSPLEVFDVYDGPRFYSCRDAAGQIFLVYWIDETEARTTWLYLRVSQERYTSLKRGVMSVASVLAEPEEGCAYVVHSSPAGPTVEEIRTAQIDPEWLPPADERLSLTTGTLPDRVAPAVETALGSRRHVLDLALEKTSNTYEMSCGKLGKLLDAIQNSVFALACGTDRDVRRVPEELKFSNELLVTGVFASSFGVRLKTRGSDLFSSDETARALRTFTELLSALNTPDDLLEDLHRFNILARSRFKHLLRMFIEAEVSVSADWGAPSGDTHQGRASFPEIRGALLKLEAAHNATTQTVKRQGRLVGVDVKSNFFALVVGDDEVLKGTLAPSIARRQFEIPSEIRATLEETCVVDPLTDREKWSYVLLDVVQQQD</sequence>
<dbReference type="RefSeq" id="WP_147705837.1">
    <property type="nucleotide sequence ID" value="NZ_VDUY01000009.1"/>
</dbReference>
<evidence type="ECO:0000259" key="1">
    <source>
        <dbReference type="Pfam" id="PF20215"/>
    </source>
</evidence>
<dbReference type="AlphaFoldDB" id="A0A5C8NLD7"/>
<dbReference type="OrthoDB" id="507999at2"/>
<dbReference type="Pfam" id="PF20215">
    <property type="entry name" value="DUF6575"/>
    <property type="match status" value="1"/>
</dbReference>
<comment type="caution">
    <text evidence="2">The sequence shown here is derived from an EMBL/GenBank/DDBJ whole genome shotgun (WGS) entry which is preliminary data.</text>
</comment>
<evidence type="ECO:0000313" key="2">
    <source>
        <dbReference type="EMBL" id="TXL62664.1"/>
    </source>
</evidence>
<evidence type="ECO:0000313" key="3">
    <source>
        <dbReference type="Proteomes" id="UP000321548"/>
    </source>
</evidence>
<name>A0A5C8NLD7_9BURK</name>
<proteinExistence type="predicted"/>
<gene>
    <name evidence="2" type="ORF">FHP08_17730</name>
</gene>
<keyword evidence="3" id="KW-1185">Reference proteome</keyword>
<reference evidence="2 3" key="1">
    <citation type="submission" date="2019-06" db="EMBL/GenBank/DDBJ databases">
        <title>Quisquiliibacterium sp. nov., isolated from a maize field.</title>
        <authorList>
            <person name="Lin S.-Y."/>
            <person name="Tsai C.-F."/>
            <person name="Young C.-C."/>
        </authorList>
    </citation>
    <scope>NUCLEOTIDE SEQUENCE [LARGE SCALE GENOMIC DNA]</scope>
    <source>
        <strain evidence="2 3">CC-CFT501</strain>
    </source>
</reference>
<dbReference type="EMBL" id="VDUY01000009">
    <property type="protein sequence ID" value="TXL62664.1"/>
    <property type="molecule type" value="Genomic_DNA"/>
</dbReference>
<accession>A0A5C8NLD7</accession>
<protein>
    <recommendedName>
        <fullName evidence="1">DUF6575 domain-containing protein</fullName>
    </recommendedName>
</protein>
<dbReference type="Proteomes" id="UP000321548">
    <property type="component" value="Unassembled WGS sequence"/>
</dbReference>